<protein>
    <submittedName>
        <fullName evidence="2">NADH dehydrogenase subunit 6</fullName>
    </submittedName>
</protein>
<sequence>MICMLFLFYCLCSLVFLVFVHPLWLSLVVFVSSIMMALLKFYQVYEVGMFSYLFILVYSGGLLLLLVYVSSLVPNNNLIMEKMLFLGFIGFLLYSMYSSSEFLIYNFLYFFSSNTFLGMSYFMNHKELIYALIFLLMLGFCLISYVMSVLKYPMRSL</sequence>
<keyword evidence="1" id="KW-0472">Membrane</keyword>
<feature type="transmembrane region" description="Helical" evidence="1">
    <location>
        <begin position="128"/>
        <end position="150"/>
    </location>
</feature>
<proteinExistence type="predicted"/>
<name>A0A8F5HTV2_9BILA</name>
<feature type="transmembrane region" description="Helical" evidence="1">
    <location>
        <begin position="51"/>
        <end position="73"/>
    </location>
</feature>
<reference evidence="2" key="1">
    <citation type="journal article" date="2021" name="Life">
        <title>Mitogenomics and Evolutionary History of Rodent Whipworms (Trichuris spp.) Originating from Three Biogeographic Regions.</title>
        <authorList>
            <person name="Petruzela J."/>
            <person name="Ribas A."/>
            <person name="de Bellocq J.G."/>
        </authorList>
    </citation>
    <scope>NUCLEOTIDE SEQUENCE</scope>
</reference>
<keyword evidence="1" id="KW-0812">Transmembrane</keyword>
<feature type="transmembrane region" description="Helical" evidence="1">
    <location>
        <begin position="6"/>
        <end position="39"/>
    </location>
</feature>
<organism evidence="2">
    <name type="scientific">Trichuris sp. LO613</name>
    <dbReference type="NCBI Taxonomy" id="2856030"/>
    <lineage>
        <taxon>Eukaryota</taxon>
        <taxon>Metazoa</taxon>
        <taxon>Ecdysozoa</taxon>
        <taxon>Nematoda</taxon>
        <taxon>Enoplea</taxon>
        <taxon>Dorylaimia</taxon>
        <taxon>Trichinellida</taxon>
        <taxon>Trichuridae</taxon>
        <taxon>Trichuris</taxon>
    </lineage>
</organism>
<accession>A0A8F5HTV2</accession>
<dbReference type="EMBL" id="MZ229687">
    <property type="protein sequence ID" value="QXJ80328.1"/>
    <property type="molecule type" value="Genomic_DNA"/>
</dbReference>
<keyword evidence="1" id="KW-1133">Transmembrane helix</keyword>
<dbReference type="AlphaFoldDB" id="A0A8F5HTV2"/>
<evidence type="ECO:0000313" key="2">
    <source>
        <dbReference type="EMBL" id="QXJ80328.1"/>
    </source>
</evidence>
<evidence type="ECO:0000256" key="1">
    <source>
        <dbReference type="SAM" id="Phobius"/>
    </source>
</evidence>
<geneLocation type="mitochondrion" evidence="2"/>
<feature type="transmembrane region" description="Helical" evidence="1">
    <location>
        <begin position="79"/>
        <end position="97"/>
    </location>
</feature>
<keyword evidence="2" id="KW-0496">Mitochondrion</keyword>
<gene>
    <name evidence="2" type="primary">NAD6</name>
</gene>